<dbReference type="GO" id="GO:0019478">
    <property type="term" value="P:D-amino acid catabolic process"/>
    <property type="evidence" value="ECO:0007669"/>
    <property type="project" value="UniProtKB-UniRule"/>
</dbReference>
<evidence type="ECO:0000256" key="2">
    <source>
        <dbReference type="HAMAP-Rule" id="MF_00518"/>
    </source>
</evidence>
<evidence type="ECO:0000313" key="3">
    <source>
        <dbReference type="EMBL" id="KKR62274.1"/>
    </source>
</evidence>
<dbReference type="PATRIC" id="fig|1618553.3.peg.591"/>
<protein>
    <recommendedName>
        <fullName evidence="2">D-aminoacyl-tRNA deacylase</fullName>
        <shortName evidence="2">DTD</shortName>
        <ecNumber evidence="2">3.1.1.96</ecNumber>
    </recommendedName>
    <alternativeName>
        <fullName evidence="2">Gly-tRNA(Ala) deacylase</fullName>
        <ecNumber evidence="2">3.1.1.-</ecNumber>
    </alternativeName>
</protein>
<dbReference type="NCBIfam" id="TIGR00256">
    <property type="entry name" value="D-aminoacyl-tRNA deacylase"/>
    <property type="match status" value="1"/>
</dbReference>
<comment type="catalytic activity">
    <reaction evidence="2">
        <text>a D-aminoacyl-tRNA + H2O = a tRNA + a D-alpha-amino acid + H(+)</text>
        <dbReference type="Rhea" id="RHEA:13953"/>
        <dbReference type="Rhea" id="RHEA-COMP:10123"/>
        <dbReference type="Rhea" id="RHEA-COMP:10124"/>
        <dbReference type="ChEBI" id="CHEBI:15377"/>
        <dbReference type="ChEBI" id="CHEBI:15378"/>
        <dbReference type="ChEBI" id="CHEBI:59871"/>
        <dbReference type="ChEBI" id="CHEBI:78442"/>
        <dbReference type="ChEBI" id="CHEBI:79333"/>
        <dbReference type="EC" id="3.1.1.96"/>
    </reaction>
</comment>
<dbReference type="GO" id="GO:0051500">
    <property type="term" value="F:D-tyrosyl-tRNA(Tyr) deacylase activity"/>
    <property type="evidence" value="ECO:0007669"/>
    <property type="project" value="TreeGrafter"/>
</dbReference>
<dbReference type="Pfam" id="PF02580">
    <property type="entry name" value="Tyr_Deacylase"/>
    <property type="match status" value="1"/>
</dbReference>
<dbReference type="InterPro" id="IPR003732">
    <property type="entry name" value="Daa-tRNA_deacyls_DTD"/>
</dbReference>
<evidence type="ECO:0000256" key="1">
    <source>
        <dbReference type="ARBA" id="ARBA00009673"/>
    </source>
</evidence>
<dbReference type="EC" id="3.1.1.-" evidence="2"/>
<comment type="similarity">
    <text evidence="1 2">Belongs to the DTD family.</text>
</comment>
<dbReference type="PANTHER" id="PTHR10472">
    <property type="entry name" value="D-TYROSYL-TRNA TYR DEACYLASE"/>
    <property type="match status" value="1"/>
</dbReference>
<dbReference type="InterPro" id="IPR023509">
    <property type="entry name" value="DTD-like_sf"/>
</dbReference>
<dbReference type="PANTHER" id="PTHR10472:SF5">
    <property type="entry name" value="D-AMINOACYL-TRNA DEACYLASE 1"/>
    <property type="match status" value="1"/>
</dbReference>
<dbReference type="GO" id="GO:0005737">
    <property type="term" value="C:cytoplasm"/>
    <property type="evidence" value="ECO:0007669"/>
    <property type="project" value="UniProtKB-SubCell"/>
</dbReference>
<accession>A0A0G0SBP2</accession>
<reference evidence="3 4" key="1">
    <citation type="journal article" date="2015" name="Nature">
        <title>rRNA introns, odd ribosomes, and small enigmatic genomes across a large radiation of phyla.</title>
        <authorList>
            <person name="Brown C.T."/>
            <person name="Hug L.A."/>
            <person name="Thomas B.C."/>
            <person name="Sharon I."/>
            <person name="Castelle C.J."/>
            <person name="Singh A."/>
            <person name="Wilkins M.J."/>
            <person name="Williams K.H."/>
            <person name="Banfield J.F."/>
        </authorList>
    </citation>
    <scope>NUCLEOTIDE SEQUENCE [LARGE SCALE GENOMIC DNA]</scope>
</reference>
<dbReference type="HAMAP" id="MF_00518">
    <property type="entry name" value="Deacylase_Dtd"/>
    <property type="match status" value="1"/>
</dbReference>
<keyword evidence="2" id="KW-0694">RNA-binding</keyword>
<organism evidence="3 4">
    <name type="scientific">Candidatus Woesebacteria bacterium GW2011_GWA1_40_43</name>
    <dbReference type="NCBI Taxonomy" id="1618553"/>
    <lineage>
        <taxon>Bacteria</taxon>
        <taxon>Candidatus Woeseibacteriota</taxon>
    </lineage>
</organism>
<comment type="caution">
    <text evidence="3">The sequence shown here is derived from an EMBL/GenBank/DDBJ whole genome shotgun (WGS) entry which is preliminary data.</text>
</comment>
<dbReference type="AlphaFoldDB" id="A0A0G0SBP2"/>
<proteinExistence type="inferred from homology"/>
<sequence>MKIIVQRVKEAKVVLIPDQRVVGKIGEGLFVLVGFKKGDTEKEVAMLAEKLSKLRVMKDGEKKMNLSVKEIGASVLVVSQFTLYADTKGGNRPSFINAEDPVRARQLYELFVNKLKEKDIKVETGSFGDYMQIETVMDGPVTIVYSD</sequence>
<comment type="function">
    <text evidence="2">An aminoacyl-tRNA editing enzyme that deacylates mischarged D-aminoacyl-tRNAs. Also deacylates mischarged glycyl-tRNA(Ala), protecting cells against glycine mischarging by AlaRS. Acts via tRNA-based rather than protein-based catalysis; rejects L-amino acids rather than detecting D-amino acids in the active site. By recycling D-aminoacyl-tRNA to D-amino acids and free tRNA molecules, this enzyme counteracts the toxicity associated with the formation of D-aminoacyl-tRNA entities in vivo and helps enforce protein L-homochirality.</text>
</comment>
<gene>
    <name evidence="2" type="primary">dtd</name>
    <name evidence="3" type="ORF">UU02_C0047G0004</name>
</gene>
<dbReference type="FunFam" id="3.50.80.10:FF:000001">
    <property type="entry name" value="D-aminoacyl-tRNA deacylase"/>
    <property type="match status" value="1"/>
</dbReference>
<dbReference type="EC" id="3.1.1.96" evidence="2"/>
<comment type="subunit">
    <text evidence="2">Homodimer.</text>
</comment>
<dbReference type="SUPFAM" id="SSF69500">
    <property type="entry name" value="DTD-like"/>
    <property type="match status" value="1"/>
</dbReference>
<comment type="subcellular location">
    <subcellularLocation>
        <location evidence="2">Cytoplasm</location>
    </subcellularLocation>
</comment>
<comment type="domain">
    <text evidence="2">A Gly-cisPro motif from one monomer fits into the active site of the other monomer to allow specific chiral rejection of L-amino acids.</text>
</comment>
<evidence type="ECO:0000313" key="4">
    <source>
        <dbReference type="Proteomes" id="UP000034293"/>
    </source>
</evidence>
<comment type="catalytic activity">
    <reaction evidence="2">
        <text>glycyl-tRNA(Ala) + H2O = tRNA(Ala) + glycine + H(+)</text>
        <dbReference type="Rhea" id="RHEA:53744"/>
        <dbReference type="Rhea" id="RHEA-COMP:9657"/>
        <dbReference type="Rhea" id="RHEA-COMP:13640"/>
        <dbReference type="ChEBI" id="CHEBI:15377"/>
        <dbReference type="ChEBI" id="CHEBI:15378"/>
        <dbReference type="ChEBI" id="CHEBI:57305"/>
        <dbReference type="ChEBI" id="CHEBI:78442"/>
        <dbReference type="ChEBI" id="CHEBI:78522"/>
    </reaction>
</comment>
<dbReference type="GO" id="GO:0000049">
    <property type="term" value="F:tRNA binding"/>
    <property type="evidence" value="ECO:0007669"/>
    <property type="project" value="UniProtKB-UniRule"/>
</dbReference>
<name>A0A0G0SBP2_9BACT</name>
<keyword evidence="2" id="KW-0820">tRNA-binding</keyword>
<dbReference type="Gene3D" id="3.50.80.10">
    <property type="entry name" value="D-tyrosyl-tRNA(Tyr) deacylase"/>
    <property type="match status" value="1"/>
</dbReference>
<dbReference type="EMBL" id="LBZA01000047">
    <property type="protein sequence ID" value="KKR62274.1"/>
    <property type="molecule type" value="Genomic_DNA"/>
</dbReference>
<keyword evidence="2" id="KW-0963">Cytoplasm</keyword>
<dbReference type="GO" id="GO:0106026">
    <property type="term" value="F:Gly-tRNA(Ala) deacylase activity"/>
    <property type="evidence" value="ECO:0007669"/>
    <property type="project" value="UniProtKB-UniRule"/>
</dbReference>
<feature type="short sequence motif" description="Gly-cisPro motif, important for rejection of L-amino acids" evidence="2">
    <location>
        <begin position="139"/>
        <end position="140"/>
    </location>
</feature>
<keyword evidence="2" id="KW-0378">Hydrolase</keyword>
<dbReference type="Proteomes" id="UP000034293">
    <property type="component" value="Unassembled WGS sequence"/>
</dbReference>
<dbReference type="GO" id="GO:0043908">
    <property type="term" value="F:Ser(Gly)-tRNA(Ala) hydrolase activity"/>
    <property type="evidence" value="ECO:0007669"/>
    <property type="project" value="UniProtKB-UniRule"/>
</dbReference>